<reference evidence="3" key="1">
    <citation type="journal article" date="2019" name="Int. J. Syst. Evol. Microbiol.">
        <title>The Global Catalogue of Microorganisms (GCM) 10K type strain sequencing project: providing services to taxonomists for standard genome sequencing and annotation.</title>
        <authorList>
            <consortium name="The Broad Institute Genomics Platform"/>
            <consortium name="The Broad Institute Genome Sequencing Center for Infectious Disease"/>
            <person name="Wu L."/>
            <person name="Ma J."/>
        </authorList>
    </citation>
    <scope>NUCLEOTIDE SEQUENCE [LARGE SCALE GENOMIC DNA]</scope>
    <source>
        <strain evidence="3">JCM 16902</strain>
    </source>
</reference>
<comment type="caution">
    <text evidence="2">The sequence shown here is derived from an EMBL/GenBank/DDBJ whole genome shotgun (WGS) entry which is preliminary data.</text>
</comment>
<dbReference type="InterPro" id="IPR050471">
    <property type="entry name" value="AB_hydrolase"/>
</dbReference>
<name>A0ABP7AB40_9ACTN</name>
<organism evidence="2 3">
    <name type="scientific">Kineosporia mesophila</name>
    <dbReference type="NCBI Taxonomy" id="566012"/>
    <lineage>
        <taxon>Bacteria</taxon>
        <taxon>Bacillati</taxon>
        <taxon>Actinomycetota</taxon>
        <taxon>Actinomycetes</taxon>
        <taxon>Kineosporiales</taxon>
        <taxon>Kineosporiaceae</taxon>
        <taxon>Kineosporia</taxon>
    </lineage>
</organism>
<dbReference type="PANTHER" id="PTHR43433">
    <property type="entry name" value="HYDROLASE, ALPHA/BETA FOLD FAMILY PROTEIN"/>
    <property type="match status" value="1"/>
</dbReference>
<dbReference type="Pfam" id="PF00561">
    <property type="entry name" value="Abhydrolase_1"/>
    <property type="match status" value="1"/>
</dbReference>
<dbReference type="GO" id="GO:0016787">
    <property type="term" value="F:hydrolase activity"/>
    <property type="evidence" value="ECO:0007669"/>
    <property type="project" value="UniProtKB-KW"/>
</dbReference>
<proteinExistence type="predicted"/>
<keyword evidence="3" id="KW-1185">Reference proteome</keyword>
<sequence length="244" mass="26016">MPYLELPDGPTYHEVAGTGEPLVLLHGGFSSLEVMREVHDALALGFEVHGPERPGHGRTADADGPFSYTAMVEHTLAYLDAMGVARAHVVGFSDGAIAGLLLARDHPDRVTSLVSISANLDPSGFVSDEEATHSMSEQQHAQLRDEYARLSPDGLAHADAVVNKLVELWKDEPRIPAPSLSSVTAPTLVMAGDRDMVALEHTAVIARSIPGAQLCIVPGAGHLLIRECPDLITAVINRFLQGTK</sequence>
<protein>
    <submittedName>
        <fullName evidence="2">Alpha/beta hydrolase</fullName>
    </submittedName>
</protein>
<dbReference type="Proteomes" id="UP001501074">
    <property type="component" value="Unassembled WGS sequence"/>
</dbReference>
<gene>
    <name evidence="2" type="ORF">GCM10022223_52190</name>
</gene>
<dbReference type="InterPro" id="IPR000073">
    <property type="entry name" value="AB_hydrolase_1"/>
</dbReference>
<dbReference type="PANTHER" id="PTHR43433:SF5">
    <property type="entry name" value="AB HYDROLASE-1 DOMAIN-CONTAINING PROTEIN"/>
    <property type="match status" value="1"/>
</dbReference>
<dbReference type="EMBL" id="BAAAZO010000010">
    <property type="protein sequence ID" value="GAA3628393.1"/>
    <property type="molecule type" value="Genomic_DNA"/>
</dbReference>
<accession>A0ABP7AB40</accession>
<dbReference type="SUPFAM" id="SSF53474">
    <property type="entry name" value="alpha/beta-Hydrolases"/>
    <property type="match status" value="1"/>
</dbReference>
<evidence type="ECO:0000259" key="1">
    <source>
        <dbReference type="Pfam" id="PF00561"/>
    </source>
</evidence>
<dbReference type="RefSeq" id="WP_231484540.1">
    <property type="nucleotide sequence ID" value="NZ_BAAAZO010000010.1"/>
</dbReference>
<keyword evidence="2" id="KW-0378">Hydrolase</keyword>
<feature type="domain" description="AB hydrolase-1" evidence="1">
    <location>
        <begin position="21"/>
        <end position="123"/>
    </location>
</feature>
<evidence type="ECO:0000313" key="3">
    <source>
        <dbReference type="Proteomes" id="UP001501074"/>
    </source>
</evidence>
<dbReference type="Gene3D" id="3.40.50.1820">
    <property type="entry name" value="alpha/beta hydrolase"/>
    <property type="match status" value="1"/>
</dbReference>
<dbReference type="InterPro" id="IPR029058">
    <property type="entry name" value="AB_hydrolase_fold"/>
</dbReference>
<evidence type="ECO:0000313" key="2">
    <source>
        <dbReference type="EMBL" id="GAA3628393.1"/>
    </source>
</evidence>